<keyword evidence="6" id="KW-0520">NAD</keyword>
<sequence length="120" mass="12724">MMHFPGFVSRAILCSRIHQRIPSALSSFSTSSDSMASRSAVGFIGLGNMGNHMAKNLLKSGYPVVVNDVYPEATSEIQDLGGEVAETPADVAEKVDRIVTMLPSSPNVLEVYTGSHGILG</sequence>
<name>A0A9Q0Y9S5_HOLLE</name>
<evidence type="ECO:0000256" key="5">
    <source>
        <dbReference type="ARBA" id="ARBA00023002"/>
    </source>
</evidence>
<reference evidence="9" key="1">
    <citation type="submission" date="2021-10" db="EMBL/GenBank/DDBJ databases">
        <title>Tropical sea cucumber genome reveals ecological adaptation and Cuvierian tubules defense mechanism.</title>
        <authorList>
            <person name="Chen T."/>
        </authorList>
    </citation>
    <scope>NUCLEOTIDE SEQUENCE</scope>
    <source>
        <strain evidence="9">Nanhai2018</strain>
        <tissue evidence="9">Muscle</tissue>
    </source>
</reference>
<dbReference type="GO" id="GO:0008442">
    <property type="term" value="F:3-hydroxyisobutyrate dehydrogenase activity"/>
    <property type="evidence" value="ECO:0007669"/>
    <property type="project" value="UniProtKB-EC"/>
</dbReference>
<comment type="caution">
    <text evidence="9">The sequence shown here is derived from an EMBL/GenBank/DDBJ whole genome shotgun (WGS) entry which is preliminary data.</text>
</comment>
<evidence type="ECO:0000256" key="7">
    <source>
        <dbReference type="ARBA" id="ARBA00049197"/>
    </source>
</evidence>
<evidence type="ECO:0000256" key="2">
    <source>
        <dbReference type="ARBA" id="ARBA00006013"/>
    </source>
</evidence>
<feature type="domain" description="6-phosphogluconate dehydrogenase NADP-binding" evidence="8">
    <location>
        <begin position="41"/>
        <end position="119"/>
    </location>
</feature>
<evidence type="ECO:0000313" key="10">
    <source>
        <dbReference type="Proteomes" id="UP001152320"/>
    </source>
</evidence>
<comment type="catalytic activity">
    <reaction evidence="7">
        <text>3-hydroxy-2-methylpropanoate + NAD(+) = 2-methyl-3-oxopropanoate + NADH + H(+)</text>
        <dbReference type="Rhea" id="RHEA:17681"/>
        <dbReference type="ChEBI" id="CHEBI:11805"/>
        <dbReference type="ChEBI" id="CHEBI:15378"/>
        <dbReference type="ChEBI" id="CHEBI:57540"/>
        <dbReference type="ChEBI" id="CHEBI:57700"/>
        <dbReference type="ChEBI" id="CHEBI:57945"/>
        <dbReference type="EC" id="1.1.1.31"/>
    </reaction>
</comment>
<dbReference type="Gene3D" id="3.40.50.720">
    <property type="entry name" value="NAD(P)-binding Rossmann-like Domain"/>
    <property type="match status" value="1"/>
</dbReference>
<evidence type="ECO:0000313" key="9">
    <source>
        <dbReference type="EMBL" id="KAJ8017471.1"/>
    </source>
</evidence>
<dbReference type="OrthoDB" id="435038at2759"/>
<dbReference type="PANTHER" id="PTHR22981">
    <property type="entry name" value="3-HYDROXYISOBUTYRATE DEHYDROGENASE-RELATED"/>
    <property type="match status" value="1"/>
</dbReference>
<comment type="similarity">
    <text evidence="2">Belongs to the HIBADH-related family. 3-hydroxyisobutyrate dehydrogenase subfamily.</text>
</comment>
<comment type="pathway">
    <text evidence="1">Amino-acid degradation; L-valine degradation.</text>
</comment>
<dbReference type="GO" id="GO:0005739">
    <property type="term" value="C:mitochondrion"/>
    <property type="evidence" value="ECO:0007669"/>
    <property type="project" value="TreeGrafter"/>
</dbReference>
<evidence type="ECO:0000256" key="3">
    <source>
        <dbReference type="ARBA" id="ARBA00012991"/>
    </source>
</evidence>
<evidence type="ECO:0000259" key="8">
    <source>
        <dbReference type="Pfam" id="PF03446"/>
    </source>
</evidence>
<dbReference type="GO" id="GO:0006574">
    <property type="term" value="P:L-valine catabolic process"/>
    <property type="evidence" value="ECO:0007669"/>
    <property type="project" value="TreeGrafter"/>
</dbReference>
<dbReference type="EC" id="1.1.1.31" evidence="3"/>
<evidence type="ECO:0000256" key="4">
    <source>
        <dbReference type="ARBA" id="ARBA00022456"/>
    </source>
</evidence>
<dbReference type="Pfam" id="PF03446">
    <property type="entry name" value="NAD_binding_2"/>
    <property type="match status" value="1"/>
</dbReference>
<dbReference type="GO" id="GO:0050661">
    <property type="term" value="F:NADP binding"/>
    <property type="evidence" value="ECO:0007669"/>
    <property type="project" value="InterPro"/>
</dbReference>
<keyword evidence="10" id="KW-1185">Reference proteome</keyword>
<dbReference type="PANTHER" id="PTHR22981:SF7">
    <property type="entry name" value="3-HYDROXYISOBUTYRATE DEHYDROGENASE, MITOCHONDRIAL"/>
    <property type="match status" value="1"/>
</dbReference>
<evidence type="ECO:0000256" key="6">
    <source>
        <dbReference type="ARBA" id="ARBA00023027"/>
    </source>
</evidence>
<evidence type="ECO:0000256" key="1">
    <source>
        <dbReference type="ARBA" id="ARBA00005109"/>
    </source>
</evidence>
<keyword evidence="5" id="KW-0560">Oxidoreductase</keyword>
<organism evidence="9 10">
    <name type="scientific">Holothuria leucospilota</name>
    <name type="common">Black long sea cucumber</name>
    <name type="synonym">Mertensiothuria leucospilota</name>
    <dbReference type="NCBI Taxonomy" id="206669"/>
    <lineage>
        <taxon>Eukaryota</taxon>
        <taxon>Metazoa</taxon>
        <taxon>Echinodermata</taxon>
        <taxon>Eleutherozoa</taxon>
        <taxon>Echinozoa</taxon>
        <taxon>Holothuroidea</taxon>
        <taxon>Aspidochirotacea</taxon>
        <taxon>Aspidochirotida</taxon>
        <taxon>Holothuriidae</taxon>
        <taxon>Holothuria</taxon>
    </lineage>
</organism>
<keyword evidence="4" id="KW-0101">Branched-chain amino acid catabolism</keyword>
<dbReference type="SUPFAM" id="SSF51735">
    <property type="entry name" value="NAD(P)-binding Rossmann-fold domains"/>
    <property type="match status" value="1"/>
</dbReference>
<dbReference type="EMBL" id="JAIZAY010001832">
    <property type="protein sequence ID" value="KAJ8017471.1"/>
    <property type="molecule type" value="Genomic_DNA"/>
</dbReference>
<gene>
    <name evidence="9" type="ORF">HOLleu_45101</name>
</gene>
<dbReference type="InterPro" id="IPR006115">
    <property type="entry name" value="6PGDH_NADP-bd"/>
</dbReference>
<dbReference type="AlphaFoldDB" id="A0A9Q0Y9S5"/>
<proteinExistence type="inferred from homology"/>
<dbReference type="InterPro" id="IPR036291">
    <property type="entry name" value="NAD(P)-bd_dom_sf"/>
</dbReference>
<dbReference type="Proteomes" id="UP001152320">
    <property type="component" value="Unassembled WGS sequence"/>
</dbReference>
<dbReference type="InterPro" id="IPR002204">
    <property type="entry name" value="3-OH-isobutyrate_DH-rel_CS"/>
</dbReference>
<dbReference type="PROSITE" id="PS00895">
    <property type="entry name" value="3_HYDROXYISOBUT_DH"/>
    <property type="match status" value="1"/>
</dbReference>
<accession>A0A9Q0Y9S5</accession>
<protein>
    <recommendedName>
        <fullName evidence="3">3-hydroxyisobutyrate dehydrogenase</fullName>
        <ecNumber evidence="3">1.1.1.31</ecNumber>
    </recommendedName>
</protein>